<keyword evidence="4" id="KW-1185">Reference proteome</keyword>
<gene>
    <name evidence="3" type="ORF">F945_02238</name>
</gene>
<proteinExistence type="predicted"/>
<feature type="chain" id="PRO_5004512164" description="Phosphodiester glycosidase domain-containing protein" evidence="1">
    <location>
        <begin position="25"/>
        <end position="251"/>
    </location>
</feature>
<accession>S3MWQ3</accession>
<dbReference type="PATRIC" id="fig|421052.3.peg.2182"/>
<dbReference type="eggNOG" id="COG3698">
    <property type="taxonomic scope" value="Bacteria"/>
</dbReference>
<dbReference type="HOGENOM" id="CLU_076045_0_0_6"/>
<dbReference type="Pfam" id="PF09992">
    <property type="entry name" value="NAGPA"/>
    <property type="match status" value="1"/>
</dbReference>
<dbReference type="RefSeq" id="WP_016656642.1">
    <property type="nucleotide sequence ID" value="NZ_KE340353.1"/>
</dbReference>
<reference evidence="3 4" key="1">
    <citation type="submission" date="2013-06" db="EMBL/GenBank/DDBJ databases">
        <title>The Genome Sequence of Acinetobacter rudis CIP 110305.</title>
        <authorList>
            <consortium name="The Broad Institute Genome Sequencing Platform"/>
            <consortium name="The Broad Institute Genome Sequencing Center for Infectious Disease"/>
            <person name="Cerqueira G."/>
            <person name="Feldgarden M."/>
            <person name="Courvalin P."/>
            <person name="Perichon B."/>
            <person name="Grillot-Courvalin C."/>
            <person name="Clermont D."/>
            <person name="Rocha E."/>
            <person name="Yoon E.-J."/>
            <person name="Nemec A."/>
            <person name="Young S.K."/>
            <person name="Zeng Q."/>
            <person name="Gargeya S."/>
            <person name="Fitzgerald M."/>
            <person name="Abouelleil A."/>
            <person name="Alvarado L."/>
            <person name="Berlin A.M."/>
            <person name="Chapman S.B."/>
            <person name="Dewar J."/>
            <person name="Goldberg J."/>
            <person name="Griggs A."/>
            <person name="Gujja S."/>
            <person name="Hansen M."/>
            <person name="Howarth C."/>
            <person name="Imamovic A."/>
            <person name="Larimer J."/>
            <person name="McCowan C."/>
            <person name="Murphy C."/>
            <person name="Pearson M."/>
            <person name="Priest M."/>
            <person name="Roberts A."/>
            <person name="Saif S."/>
            <person name="Shea T."/>
            <person name="Sykes S."/>
            <person name="Wortman J."/>
            <person name="Nusbaum C."/>
            <person name="Birren B."/>
        </authorList>
    </citation>
    <scope>NUCLEOTIDE SEQUENCE [LARGE SCALE GENOMIC DNA]</scope>
    <source>
        <strain evidence="3 4">CIP 110305</strain>
    </source>
</reference>
<organism evidence="3 4">
    <name type="scientific">Acinetobacter rudis CIP 110305</name>
    <dbReference type="NCBI Taxonomy" id="421052"/>
    <lineage>
        <taxon>Bacteria</taxon>
        <taxon>Pseudomonadati</taxon>
        <taxon>Pseudomonadota</taxon>
        <taxon>Gammaproteobacteria</taxon>
        <taxon>Moraxellales</taxon>
        <taxon>Moraxellaceae</taxon>
        <taxon>Acinetobacter</taxon>
    </lineage>
</organism>
<keyword evidence="1" id="KW-0732">Signal</keyword>
<dbReference type="EMBL" id="ATGI01000031">
    <property type="protein sequence ID" value="EPF71892.1"/>
    <property type="molecule type" value="Genomic_DNA"/>
</dbReference>
<dbReference type="PROSITE" id="PS51257">
    <property type="entry name" value="PROKAR_LIPOPROTEIN"/>
    <property type="match status" value="1"/>
</dbReference>
<evidence type="ECO:0000313" key="4">
    <source>
        <dbReference type="Proteomes" id="UP000014568"/>
    </source>
</evidence>
<dbReference type="STRING" id="632955.GCA_000829675_01661"/>
<comment type="caution">
    <text evidence="3">The sequence shown here is derived from an EMBL/GenBank/DDBJ whole genome shotgun (WGS) entry which is preliminary data.</text>
</comment>
<feature type="domain" description="Phosphodiester glycosidase" evidence="2">
    <location>
        <begin position="75"/>
        <end position="221"/>
    </location>
</feature>
<protein>
    <recommendedName>
        <fullName evidence="2">Phosphodiester glycosidase domain-containing protein</fullName>
    </recommendedName>
</protein>
<evidence type="ECO:0000256" key="1">
    <source>
        <dbReference type="SAM" id="SignalP"/>
    </source>
</evidence>
<dbReference type="AlphaFoldDB" id="S3MWQ3"/>
<dbReference type="InterPro" id="IPR018711">
    <property type="entry name" value="NAGPA"/>
</dbReference>
<evidence type="ECO:0000259" key="2">
    <source>
        <dbReference type="Pfam" id="PF09992"/>
    </source>
</evidence>
<dbReference type="Proteomes" id="UP000014568">
    <property type="component" value="Unassembled WGS sequence"/>
</dbReference>
<name>S3MWQ3_9GAMM</name>
<evidence type="ECO:0000313" key="3">
    <source>
        <dbReference type="EMBL" id="EPF71892.1"/>
    </source>
</evidence>
<feature type="signal peptide" evidence="1">
    <location>
        <begin position="1"/>
        <end position="24"/>
    </location>
</feature>
<sequence length="251" mass="28096">MRLFKLLSILFSGVIASACSQSNAQYTWVENTEKNVDIVVIDQFENLQLFLNNAQNQPYQTFKALNHATGSCRTIQFAMNAGMYHADYSAVGLYIERGQQYAALNQETGYGNFFMQPNGVFAWNQQQVSIQTTADYANNSIFKADYATQSGPMLVINGEINPQFLKDSKSLKIRNGVGIKDNRAYFVISHKPMSFYEFAQVFKEDLAIDQALYLDGSISSIYLPAKDVSIQRAKLGPIIALLSDQCVDQAQ</sequence>
<dbReference type="OrthoDB" id="5515706at2"/>